<dbReference type="Proteomes" id="UP000887566">
    <property type="component" value="Unplaced"/>
</dbReference>
<dbReference type="AlphaFoldDB" id="A0A914V2I6"/>
<feature type="region of interest" description="Disordered" evidence="1">
    <location>
        <begin position="29"/>
        <end position="92"/>
    </location>
</feature>
<keyword evidence="3" id="KW-1185">Reference proteome</keyword>
<dbReference type="SMART" id="SM00355">
    <property type="entry name" value="ZnF_C2H2"/>
    <property type="match status" value="2"/>
</dbReference>
<evidence type="ECO:0000313" key="4">
    <source>
        <dbReference type="WBParaSite" id="PSAMB.scaffold14784size1781.g36225.t1"/>
    </source>
</evidence>
<feature type="compositionally biased region" description="Basic and acidic residues" evidence="1">
    <location>
        <begin position="30"/>
        <end position="44"/>
    </location>
</feature>
<proteinExistence type="predicted"/>
<reference evidence="4" key="1">
    <citation type="submission" date="2022-11" db="UniProtKB">
        <authorList>
            <consortium name="WormBaseParasite"/>
        </authorList>
    </citation>
    <scope>IDENTIFICATION</scope>
</reference>
<name>A0A914V2I6_9BILA</name>
<feature type="compositionally biased region" description="Low complexity" evidence="1">
    <location>
        <begin position="69"/>
        <end position="86"/>
    </location>
</feature>
<dbReference type="InterPro" id="IPR013087">
    <property type="entry name" value="Znf_C2H2_type"/>
</dbReference>
<evidence type="ECO:0000313" key="3">
    <source>
        <dbReference type="Proteomes" id="UP000887566"/>
    </source>
</evidence>
<evidence type="ECO:0000256" key="1">
    <source>
        <dbReference type="SAM" id="MobiDB-lite"/>
    </source>
</evidence>
<dbReference type="PROSITE" id="PS00028">
    <property type="entry name" value="ZINC_FINGER_C2H2_1"/>
    <property type="match status" value="1"/>
</dbReference>
<evidence type="ECO:0000259" key="2">
    <source>
        <dbReference type="PROSITE" id="PS00028"/>
    </source>
</evidence>
<organism evidence="3 4">
    <name type="scientific">Plectus sambesii</name>
    <dbReference type="NCBI Taxonomy" id="2011161"/>
    <lineage>
        <taxon>Eukaryota</taxon>
        <taxon>Metazoa</taxon>
        <taxon>Ecdysozoa</taxon>
        <taxon>Nematoda</taxon>
        <taxon>Chromadorea</taxon>
        <taxon>Plectida</taxon>
        <taxon>Plectina</taxon>
        <taxon>Plectoidea</taxon>
        <taxon>Plectidae</taxon>
        <taxon>Plectus</taxon>
    </lineage>
</organism>
<accession>A0A914V2I6</accession>
<sequence length="216" mass="23941">MRSYVCYEYTEETIDVPIFQQIPRSPIVKKTAESSEKRERHDSAVDPSPAQKSLQHPLSPSIPTKRARVGTSSSVSTTPLPSPVSSEPGLSRISGSQCPACKNYLANANIMIAHAVEEHDAVIKDVELRSFKGAEMLEVCKMENRATCEFCSEVFATPTAYFLHQTTTHRSDLLLRRPDADKFVLLVEALFRNSTSFKISIAVRRKPSAATLALTE</sequence>
<feature type="compositionally biased region" description="Polar residues" evidence="1">
    <location>
        <begin position="50"/>
        <end position="62"/>
    </location>
</feature>
<protein>
    <submittedName>
        <fullName evidence="4">C2H2-type domain-containing protein</fullName>
    </submittedName>
</protein>
<dbReference type="WBParaSite" id="PSAMB.scaffold14784size1781.g36225.t1">
    <property type="protein sequence ID" value="PSAMB.scaffold14784size1781.g36225.t1"/>
    <property type="gene ID" value="PSAMB.scaffold14784size1781.g36225"/>
</dbReference>
<feature type="domain" description="C2H2-type" evidence="2">
    <location>
        <begin position="148"/>
        <end position="169"/>
    </location>
</feature>